<dbReference type="EMBL" id="CP014859">
    <property type="protein sequence ID" value="AOS65908.1"/>
    <property type="molecule type" value="Genomic_DNA"/>
</dbReference>
<dbReference type="Gene3D" id="3.40.50.10320">
    <property type="entry name" value="LmbE-like"/>
    <property type="match status" value="1"/>
</dbReference>
<dbReference type="RefSeq" id="WP_069852714.1">
    <property type="nucleotide sequence ID" value="NZ_CP014859.1"/>
</dbReference>
<dbReference type="Pfam" id="PF02585">
    <property type="entry name" value="PIG-L"/>
    <property type="match status" value="1"/>
</dbReference>
<keyword evidence="3" id="KW-1185">Reference proteome</keyword>
<dbReference type="InterPro" id="IPR024078">
    <property type="entry name" value="LmbE-like_dom_sf"/>
</dbReference>
<organism evidence="2 3">
    <name type="scientific">Actinoalloteichus hymeniacidonis</name>
    <dbReference type="NCBI Taxonomy" id="340345"/>
    <lineage>
        <taxon>Bacteria</taxon>
        <taxon>Bacillati</taxon>
        <taxon>Actinomycetota</taxon>
        <taxon>Actinomycetes</taxon>
        <taxon>Pseudonocardiales</taxon>
        <taxon>Pseudonocardiaceae</taxon>
        <taxon>Actinoalloteichus</taxon>
    </lineage>
</organism>
<gene>
    <name evidence="2" type="ORF">TL08_25675</name>
</gene>
<keyword evidence="1" id="KW-0862">Zinc</keyword>
<dbReference type="InterPro" id="IPR003737">
    <property type="entry name" value="GlcNAc_PI_deacetylase-related"/>
</dbReference>
<evidence type="ECO:0000313" key="3">
    <source>
        <dbReference type="Proteomes" id="UP000095210"/>
    </source>
</evidence>
<dbReference type="Proteomes" id="UP000095210">
    <property type="component" value="Chromosome"/>
</dbReference>
<sequence>MWGPRLTGLRELTVLGAHCDDIAIGAGGTLLRLCQANPGLRITALVFTGADTAREIEEKAALADFCPGARLDLRVLALPDGRLPEHWKTVKDELEALRTDCEPDVVIAPAPHDQHQDHRTIAELVPTVFRGPQLLGYEILKWDADLAQPAVFLPISAAVATRKAELLMRHYPSQHDRTWFRQETFLALASVRGVQSRSTYAEAFFTNKIVVEGIDSCEF</sequence>
<evidence type="ECO:0000313" key="2">
    <source>
        <dbReference type="EMBL" id="AOS65908.1"/>
    </source>
</evidence>
<dbReference type="SUPFAM" id="SSF102588">
    <property type="entry name" value="LmbE-like"/>
    <property type="match status" value="1"/>
</dbReference>
<dbReference type="PANTHER" id="PTHR12993:SF30">
    <property type="entry name" value="N-ACETYL-ALPHA-D-GLUCOSAMINYL L-MALATE DEACETYLASE 1"/>
    <property type="match status" value="1"/>
</dbReference>
<dbReference type="GO" id="GO:0016811">
    <property type="term" value="F:hydrolase activity, acting on carbon-nitrogen (but not peptide) bonds, in linear amides"/>
    <property type="evidence" value="ECO:0007669"/>
    <property type="project" value="TreeGrafter"/>
</dbReference>
<dbReference type="KEGG" id="ahm:TL08_25675"/>
<dbReference type="GO" id="GO:0016137">
    <property type="term" value="P:glycoside metabolic process"/>
    <property type="evidence" value="ECO:0007669"/>
    <property type="project" value="UniProtKB-ARBA"/>
</dbReference>
<dbReference type="AlphaFoldDB" id="A0AAC9MZX9"/>
<accession>A0AAC9MZX9</accession>
<name>A0AAC9MZX9_9PSEU</name>
<proteinExistence type="predicted"/>
<evidence type="ECO:0000256" key="1">
    <source>
        <dbReference type="ARBA" id="ARBA00022833"/>
    </source>
</evidence>
<dbReference type="PANTHER" id="PTHR12993">
    <property type="entry name" value="N-ACETYLGLUCOSAMINYL-PHOSPHATIDYLINOSITOL DE-N-ACETYLASE-RELATED"/>
    <property type="match status" value="1"/>
</dbReference>
<reference evidence="3" key="1">
    <citation type="submission" date="2016-03" db="EMBL/GenBank/DDBJ databases">
        <title>Complete genome sequence of the type strain Actinoalloteichus hymeniacidonis DSM 45092.</title>
        <authorList>
            <person name="Schaffert L."/>
            <person name="Albersmeier A."/>
            <person name="Winkler A."/>
            <person name="Kalinowski J."/>
            <person name="Zotchev S."/>
            <person name="Ruckert C."/>
        </authorList>
    </citation>
    <scope>NUCLEOTIDE SEQUENCE [LARGE SCALE GENOMIC DNA]</scope>
    <source>
        <strain evidence="3">HPA177(T) (DSM 45092(T))</strain>
    </source>
</reference>
<protein>
    <submittedName>
        <fullName evidence="2">GlcNAc-PI de-N-acetylase</fullName>
    </submittedName>
</protein>